<dbReference type="Pfam" id="PF03975">
    <property type="entry name" value="CheD"/>
    <property type="match status" value="1"/>
</dbReference>
<keyword evidence="2" id="KW-0378">Hydrolase</keyword>
<dbReference type="HAMAP" id="MF_01440">
    <property type="entry name" value="CheD"/>
    <property type="match status" value="1"/>
</dbReference>
<dbReference type="CDD" id="cd16352">
    <property type="entry name" value="CheD"/>
    <property type="match status" value="1"/>
</dbReference>
<dbReference type="GO" id="GO:0006935">
    <property type="term" value="P:chemotaxis"/>
    <property type="evidence" value="ECO:0007669"/>
    <property type="project" value="UniProtKB-KW"/>
</dbReference>
<gene>
    <name evidence="3" type="ORF">AMST5_00617</name>
</gene>
<dbReference type="AlphaFoldDB" id="A0AA48LXA8"/>
<evidence type="ECO:0000256" key="1">
    <source>
        <dbReference type="ARBA" id="ARBA00022500"/>
    </source>
</evidence>
<dbReference type="PANTHER" id="PTHR35147:SF2">
    <property type="entry name" value="CHEMORECEPTOR GLUTAMINE DEAMIDASE CHED-RELATED"/>
    <property type="match status" value="1"/>
</dbReference>
<dbReference type="Gene3D" id="3.30.1330.200">
    <property type="match status" value="1"/>
</dbReference>
<evidence type="ECO:0000256" key="2">
    <source>
        <dbReference type="ARBA" id="ARBA00022801"/>
    </source>
</evidence>
<accession>A0AA48LXA8</accession>
<evidence type="ECO:0008006" key="4">
    <source>
        <dbReference type="Google" id="ProtNLM"/>
    </source>
</evidence>
<dbReference type="InterPro" id="IPR038592">
    <property type="entry name" value="CheD-like_sf"/>
</dbReference>
<reference evidence="3" key="1">
    <citation type="submission" date="2023-07" db="EMBL/GenBank/DDBJ databases">
        <authorList>
            <person name="Pelsma A.J. K."/>
        </authorList>
    </citation>
    <scope>NUCLEOTIDE SEQUENCE</scope>
</reference>
<dbReference type="EMBL" id="OY288114">
    <property type="protein sequence ID" value="CAJ0853137.1"/>
    <property type="molecule type" value="Genomic_DNA"/>
</dbReference>
<organism evidence="3">
    <name type="scientific">freshwater sediment metagenome</name>
    <dbReference type="NCBI Taxonomy" id="556182"/>
    <lineage>
        <taxon>unclassified sequences</taxon>
        <taxon>metagenomes</taxon>
        <taxon>ecological metagenomes</taxon>
    </lineage>
</organism>
<dbReference type="SUPFAM" id="SSF64438">
    <property type="entry name" value="CNF1/YfiH-like putative cysteine hydrolases"/>
    <property type="match status" value="1"/>
</dbReference>
<dbReference type="GO" id="GO:0050568">
    <property type="term" value="F:protein-glutamine glutaminase activity"/>
    <property type="evidence" value="ECO:0007669"/>
    <property type="project" value="InterPro"/>
</dbReference>
<sequence length="179" mass="19319">MEGSATSAIRKVHIIQGEYHVACEANVVLSTVLGSCVAACMRDPDANVGGMNHFLLPGGQSAKPLEAERYGAYLMELLINGLLQRGARRDRIEAKLFGGARMVDGLSDIGAQNGAFAKEFLKNEGIRIIAENLGGRHGRRLEYYPLSGRARQILLPTTPTIEPPKQVVKPVAHGAVELF</sequence>
<keyword evidence="1" id="KW-0145">Chemotaxis</keyword>
<dbReference type="InterPro" id="IPR011324">
    <property type="entry name" value="Cytotoxic_necrot_fac-like_cat"/>
</dbReference>
<proteinExistence type="inferred from homology"/>
<dbReference type="InterPro" id="IPR005659">
    <property type="entry name" value="Chemorcpt_Glu_NH3ase_CheD"/>
</dbReference>
<name>A0AA48LXA8_9ZZZZ</name>
<protein>
    <recommendedName>
        <fullName evidence="4">Chemoreceptor glutamine deamidase CheD</fullName>
    </recommendedName>
</protein>
<dbReference type="PANTHER" id="PTHR35147">
    <property type="entry name" value="CHEMORECEPTOR GLUTAMINE DEAMIDASE CHED-RELATED"/>
    <property type="match status" value="1"/>
</dbReference>
<evidence type="ECO:0000313" key="3">
    <source>
        <dbReference type="EMBL" id="CAJ0853137.1"/>
    </source>
</evidence>